<comment type="caution">
    <text evidence="2">The sequence shown here is derived from an EMBL/GenBank/DDBJ whole genome shotgun (WGS) entry which is preliminary data.</text>
</comment>
<sequence>MSKSPLLSYIVLSYNYERYIGKTLRSILDQTVQDFEIVVVDDRSVDNSVAIVSAIEDPRIRLFVNEKNLGGAASYNRAVQEARGEWLVNLDADDWIDPRKAEIQLEAAARDPQLDVIGTYVEIYDENDDRHPSADALEAGYNKPRDLNLVDTWIGANHLCRSSTMVRASAHKRIGLDDPLMVRAPDYELWTRALQHGCRFAIVPERLTFIRAHSRGVTHGDPVGTLLEVSYAMQRNLVPLAEARSLLLSITRMVAWTCRHPSLSQLPPLQAYRLIGAMMQSTAASDFQHFRAMLGNYSVQPELAEVGRRSFAFVGPSADAYQEVDKLHRDIRAYIEARDYFRGESEKWEQAYRSLVLERQAAAEAPAPASGSSPSLPRRAWSRLVRTLTK</sequence>
<organism evidence="2 3">
    <name type="scientific">Variovorax boronicumulans</name>
    <dbReference type="NCBI Taxonomy" id="436515"/>
    <lineage>
        <taxon>Bacteria</taxon>
        <taxon>Pseudomonadati</taxon>
        <taxon>Pseudomonadota</taxon>
        <taxon>Betaproteobacteria</taxon>
        <taxon>Burkholderiales</taxon>
        <taxon>Comamonadaceae</taxon>
        <taxon>Variovorax</taxon>
    </lineage>
</organism>
<dbReference type="EMBL" id="JAUSRD010000014">
    <property type="protein sequence ID" value="MDP9895800.1"/>
    <property type="molecule type" value="Genomic_DNA"/>
</dbReference>
<dbReference type="Proteomes" id="UP001242045">
    <property type="component" value="Unassembled WGS sequence"/>
</dbReference>
<dbReference type="InterPro" id="IPR001173">
    <property type="entry name" value="Glyco_trans_2-like"/>
</dbReference>
<dbReference type="InterPro" id="IPR050834">
    <property type="entry name" value="Glycosyltransf_2"/>
</dbReference>
<protein>
    <submittedName>
        <fullName evidence="2">GT2 family glycosyltransferase</fullName>
    </submittedName>
</protein>
<accession>A0AAW8D3G8</accession>
<dbReference type="AlphaFoldDB" id="A0AAW8D3G8"/>
<gene>
    <name evidence="2" type="ORF">J2W31_004927</name>
</gene>
<feature type="domain" description="Glycosyltransferase 2-like" evidence="1">
    <location>
        <begin position="8"/>
        <end position="174"/>
    </location>
</feature>
<dbReference type="RefSeq" id="WP_307510788.1">
    <property type="nucleotide sequence ID" value="NZ_JAUSRD010000014.1"/>
</dbReference>
<proteinExistence type="predicted"/>
<dbReference type="Pfam" id="PF00535">
    <property type="entry name" value="Glycos_transf_2"/>
    <property type="match status" value="1"/>
</dbReference>
<evidence type="ECO:0000259" key="1">
    <source>
        <dbReference type="Pfam" id="PF00535"/>
    </source>
</evidence>
<dbReference type="InterPro" id="IPR029044">
    <property type="entry name" value="Nucleotide-diphossugar_trans"/>
</dbReference>
<reference evidence="2" key="1">
    <citation type="submission" date="2023-07" db="EMBL/GenBank/DDBJ databases">
        <title>Sorghum-associated microbial communities from plants grown in Nebraska, USA.</title>
        <authorList>
            <person name="Schachtman D."/>
        </authorList>
    </citation>
    <scope>NUCLEOTIDE SEQUENCE</scope>
    <source>
        <strain evidence="2">DS3754</strain>
    </source>
</reference>
<dbReference type="PANTHER" id="PTHR43685">
    <property type="entry name" value="GLYCOSYLTRANSFERASE"/>
    <property type="match status" value="1"/>
</dbReference>
<dbReference type="Gene3D" id="3.90.550.10">
    <property type="entry name" value="Spore Coat Polysaccharide Biosynthesis Protein SpsA, Chain A"/>
    <property type="match status" value="1"/>
</dbReference>
<dbReference type="SUPFAM" id="SSF53448">
    <property type="entry name" value="Nucleotide-diphospho-sugar transferases"/>
    <property type="match status" value="1"/>
</dbReference>
<evidence type="ECO:0000313" key="3">
    <source>
        <dbReference type="Proteomes" id="UP001242045"/>
    </source>
</evidence>
<evidence type="ECO:0000313" key="2">
    <source>
        <dbReference type="EMBL" id="MDP9895800.1"/>
    </source>
</evidence>
<dbReference type="PANTHER" id="PTHR43685:SF2">
    <property type="entry name" value="GLYCOSYLTRANSFERASE 2-LIKE DOMAIN-CONTAINING PROTEIN"/>
    <property type="match status" value="1"/>
</dbReference>
<dbReference type="CDD" id="cd00761">
    <property type="entry name" value="Glyco_tranf_GTA_type"/>
    <property type="match status" value="1"/>
</dbReference>
<name>A0AAW8D3G8_9BURK</name>